<proteinExistence type="predicted"/>
<organism evidence="2 3">
    <name type="scientific">Burkholderia gladioli</name>
    <name type="common">Pseudomonas marginata</name>
    <name type="synonym">Phytomonas marginata</name>
    <dbReference type="NCBI Taxonomy" id="28095"/>
    <lineage>
        <taxon>Bacteria</taxon>
        <taxon>Pseudomonadati</taxon>
        <taxon>Pseudomonadota</taxon>
        <taxon>Betaproteobacteria</taxon>
        <taxon>Burkholderiales</taxon>
        <taxon>Burkholderiaceae</taxon>
        <taxon>Burkholderia</taxon>
    </lineage>
</organism>
<dbReference type="AlphaFoldDB" id="A0AAW3ERK0"/>
<dbReference type="EMBL" id="JPGG01000018">
    <property type="protein sequence ID" value="KGC10044.1"/>
    <property type="molecule type" value="Genomic_DNA"/>
</dbReference>
<dbReference type="EMBL" id="JPGG01000018">
    <property type="protein sequence ID" value="KGC10346.1"/>
    <property type="molecule type" value="Genomic_DNA"/>
</dbReference>
<evidence type="ECO:0000313" key="1">
    <source>
        <dbReference type="EMBL" id="KGC10044.1"/>
    </source>
</evidence>
<reference evidence="2 3" key="1">
    <citation type="submission" date="2014-04" db="EMBL/GenBank/DDBJ databases">
        <authorList>
            <person name="Bishop-Lilly K.A."/>
            <person name="Broomall S.M."/>
            <person name="Chain P.S."/>
            <person name="Chertkov O."/>
            <person name="Coyne S.R."/>
            <person name="Daligault H.E."/>
            <person name="Davenport K.W."/>
            <person name="Erkkila T."/>
            <person name="Frey K.G."/>
            <person name="Gibbons H.S."/>
            <person name="Gu W."/>
            <person name="Jaissle J."/>
            <person name="Johnson S.L."/>
            <person name="Koroleva G.I."/>
            <person name="Ladner J.T."/>
            <person name="Lo C.-C."/>
            <person name="Minogue T.D."/>
            <person name="Munk C."/>
            <person name="Palacios G.F."/>
            <person name="Redden C.L."/>
            <person name="Rosenzweig C.N."/>
            <person name="Scholz M.B."/>
            <person name="Teshima H."/>
            <person name="Xu Y."/>
        </authorList>
    </citation>
    <scope>NUCLEOTIDE SEQUENCE [LARGE SCALE GENOMIC DNA]</scope>
    <source>
        <strain evidence="3">gladioli</strain>
        <strain evidence="2">Gladioli</strain>
    </source>
</reference>
<name>A0AAW3ERK0_BURGA</name>
<dbReference type="RefSeq" id="WP_036051784.1">
    <property type="nucleotide sequence ID" value="NZ_CADEVY010000006.1"/>
</dbReference>
<evidence type="ECO:0000313" key="3">
    <source>
        <dbReference type="Proteomes" id="UP000029590"/>
    </source>
</evidence>
<comment type="caution">
    <text evidence="2">The sequence shown here is derived from an EMBL/GenBank/DDBJ whole genome shotgun (WGS) entry which is preliminary data.</text>
</comment>
<evidence type="ECO:0008006" key="4">
    <source>
        <dbReference type="Google" id="ProtNLM"/>
    </source>
</evidence>
<evidence type="ECO:0000313" key="2">
    <source>
        <dbReference type="EMBL" id="KGC10346.1"/>
    </source>
</evidence>
<gene>
    <name evidence="1" type="ORF">DM48_5787</name>
    <name evidence="2" type="ORF">DM48_5839</name>
</gene>
<sequence>MSTPNNSPSLNANIPPPNVPFIDGTGRVNPVWWMFLLQLFRRTGDQSGGDGQITIGDILSLETDIPVPVDIGAQVAQLSTALGQAFAAIAVLQQSIPGFGEVFAQTAPSGLAEQIFATPSGIDSMADMTFARV</sequence>
<accession>A0AAW3ERK0</accession>
<dbReference type="Proteomes" id="UP000029590">
    <property type="component" value="Unassembled WGS sequence"/>
</dbReference>
<protein>
    <recommendedName>
        <fullName evidence="4">Bacteriophage protein</fullName>
    </recommendedName>
</protein>
<dbReference type="KEGG" id="bgo:BM43_3057"/>